<dbReference type="InterPro" id="IPR001387">
    <property type="entry name" value="Cro/C1-type_HTH"/>
</dbReference>
<dbReference type="AlphaFoldDB" id="A0A2N9KFB4"/>
<evidence type="ECO:0000256" key="1">
    <source>
        <dbReference type="ARBA" id="ARBA00023125"/>
    </source>
</evidence>
<dbReference type="SUPFAM" id="SSF47413">
    <property type="entry name" value="lambda repressor-like DNA-binding domains"/>
    <property type="match status" value="1"/>
</dbReference>
<evidence type="ECO:0000313" key="5">
    <source>
        <dbReference type="EMBL" id="SPE09345.1"/>
    </source>
</evidence>
<dbReference type="Proteomes" id="UP000239237">
    <property type="component" value="Unassembled WGS sequence"/>
</dbReference>
<dbReference type="Gene3D" id="1.10.260.40">
    <property type="entry name" value="lambda repressor-like DNA-binding domains"/>
    <property type="match status" value="1"/>
</dbReference>
<dbReference type="RefSeq" id="WP_072614369.1">
    <property type="nucleotide sequence ID" value="NZ_AP017935.1"/>
</dbReference>
<dbReference type="PANTHER" id="PTHR46558">
    <property type="entry name" value="TRACRIPTIONAL REGULATORY PROTEIN-RELATED-RELATED"/>
    <property type="match status" value="1"/>
</dbReference>
<dbReference type="EMBL" id="OKQR01000002">
    <property type="protein sequence ID" value="SPD93689.1"/>
    <property type="molecule type" value="Genomic_DNA"/>
</dbReference>
<evidence type="ECO:0000313" key="7">
    <source>
        <dbReference type="Proteomes" id="UP000239237"/>
    </source>
</evidence>
<dbReference type="EMBL" id="OKQU01000002">
    <property type="protein sequence ID" value="SPE09345.1"/>
    <property type="molecule type" value="Genomic_DNA"/>
</dbReference>
<organism evidence="5 6">
    <name type="scientific">Leuconostoc suionicum</name>
    <dbReference type="NCBI Taxonomy" id="1511761"/>
    <lineage>
        <taxon>Bacteria</taxon>
        <taxon>Bacillati</taxon>
        <taxon>Bacillota</taxon>
        <taxon>Bacilli</taxon>
        <taxon>Lactobacillales</taxon>
        <taxon>Lactobacillaceae</taxon>
        <taxon>Leuconostoc</taxon>
    </lineage>
</organism>
<dbReference type="InterPro" id="IPR010982">
    <property type="entry name" value="Lambda_DNA-bd_dom_sf"/>
</dbReference>
<dbReference type="Pfam" id="PF01381">
    <property type="entry name" value="HTH_3"/>
    <property type="match status" value="1"/>
</dbReference>
<evidence type="ECO:0000313" key="4">
    <source>
        <dbReference type="EMBL" id="SPD93689.1"/>
    </source>
</evidence>
<feature type="transmembrane region" description="Helical" evidence="2">
    <location>
        <begin position="178"/>
        <end position="198"/>
    </location>
</feature>
<dbReference type="GO" id="GO:0003677">
    <property type="term" value="F:DNA binding"/>
    <property type="evidence" value="ECO:0007669"/>
    <property type="project" value="UniProtKB-KW"/>
</dbReference>
<feature type="transmembrane region" description="Helical" evidence="2">
    <location>
        <begin position="110"/>
        <end position="130"/>
    </location>
</feature>
<dbReference type="PROSITE" id="PS50943">
    <property type="entry name" value="HTH_CROC1"/>
    <property type="match status" value="1"/>
</dbReference>
<evidence type="ECO:0000313" key="6">
    <source>
        <dbReference type="Proteomes" id="UP000237923"/>
    </source>
</evidence>
<evidence type="ECO:0000256" key="2">
    <source>
        <dbReference type="SAM" id="Phobius"/>
    </source>
</evidence>
<accession>A0A2N9KFB4</accession>
<dbReference type="GeneID" id="99675044"/>
<dbReference type="Proteomes" id="UP000237923">
    <property type="component" value="Unassembled WGS sequence"/>
</dbReference>
<keyword evidence="2" id="KW-0472">Membrane</keyword>
<feature type="domain" description="HTH cro/C1-type" evidence="3">
    <location>
        <begin position="7"/>
        <end position="61"/>
    </location>
</feature>
<dbReference type="KEGG" id="lsu:A6B45_09555"/>
<evidence type="ECO:0000259" key="3">
    <source>
        <dbReference type="PROSITE" id="PS50943"/>
    </source>
</evidence>
<protein>
    <recommendedName>
        <fullName evidence="3">HTH cro/C1-type domain-containing protein</fullName>
    </recommendedName>
</protein>
<keyword evidence="2" id="KW-0812">Transmembrane</keyword>
<keyword evidence="1" id="KW-0238">DNA-binding</keyword>
<feature type="transmembrane region" description="Helical" evidence="2">
    <location>
        <begin position="150"/>
        <end position="172"/>
    </location>
</feature>
<proteinExistence type="predicted"/>
<keyword evidence="7" id="KW-1185">Reference proteome</keyword>
<reference evidence="5 6" key="1">
    <citation type="submission" date="2018-02" db="EMBL/GenBank/DDBJ databases">
        <authorList>
            <person name="Cohen D.B."/>
            <person name="Kent A.D."/>
        </authorList>
    </citation>
    <scope>NUCLEOTIDE SEQUENCE [LARGE SCALE GENOMIC DNA]</scope>
    <source>
        <strain evidence="5 6">CECT 9216</strain>
    </source>
</reference>
<name>A0A2N9KFB4_9LACO</name>
<sequence length="206" mass="23516">MLFSSSLKQLRLSHNLSQTQLAKKLNVSPKTISNWENERNLPDIELVIKIAKILDVTIDELIIGNNQLEAKLIKDSHSSFRDTVMAIVVTLYSSLTGMLALVWILNIQSFPRNIVFLIWLFLGFIFCCMIKPSKNQKENPFDSISPIIRYTFVILFIVLGLAITIGSFWLIASYPKNITCYVTMLVGIVIIIMTKPIWPKSVKHFK</sequence>
<dbReference type="CDD" id="cd00093">
    <property type="entry name" value="HTH_XRE"/>
    <property type="match status" value="1"/>
</dbReference>
<feature type="transmembrane region" description="Helical" evidence="2">
    <location>
        <begin position="84"/>
        <end position="104"/>
    </location>
</feature>
<dbReference type="SMART" id="SM00530">
    <property type="entry name" value="HTH_XRE"/>
    <property type="match status" value="1"/>
</dbReference>
<reference evidence="4 7" key="2">
    <citation type="submission" date="2018-02" db="EMBL/GenBank/DDBJ databases">
        <authorList>
            <person name="Rodrigo-Torres L."/>
            <person name="Arahal R. D."/>
            <person name="Lucena T."/>
        </authorList>
    </citation>
    <scope>NUCLEOTIDE SEQUENCE [LARGE SCALE GENOMIC DNA]</scope>
    <source>
        <strain evidence="4 7">CECT 8486</strain>
    </source>
</reference>
<keyword evidence="2" id="KW-1133">Transmembrane helix</keyword>
<gene>
    <name evidence="4" type="ORF">LES8486_01348</name>
    <name evidence="5" type="ORF">LES9216_01495</name>
</gene>
<dbReference type="PANTHER" id="PTHR46558:SF15">
    <property type="entry name" value="HELIX-TURN-HELIX DOMAIN PROTEIN"/>
    <property type="match status" value="1"/>
</dbReference>